<name>A0AAJ0BG39_9PEZI</name>
<comment type="subcellular location">
    <subcellularLocation>
        <location evidence="1">Preautophagosomal structure membrane</location>
        <topology evidence="1">Peripheral membrane protein</topology>
    </subcellularLocation>
</comment>
<accession>A0AAJ0BG39</accession>
<proteinExistence type="inferred from homology"/>
<dbReference type="PROSITE" id="PS00108">
    <property type="entry name" value="PROTEIN_KINASE_ST"/>
    <property type="match status" value="1"/>
</dbReference>
<feature type="compositionally biased region" description="Polar residues" evidence="9">
    <location>
        <begin position="725"/>
        <end position="740"/>
    </location>
</feature>
<dbReference type="SMART" id="SM00220">
    <property type="entry name" value="S_TKc"/>
    <property type="match status" value="1"/>
</dbReference>
<dbReference type="InterPro" id="IPR008984">
    <property type="entry name" value="SMAD_FHA_dom_sf"/>
</dbReference>
<dbReference type="InterPro" id="IPR011009">
    <property type="entry name" value="Kinase-like_dom_sf"/>
</dbReference>
<feature type="compositionally biased region" description="Acidic residues" evidence="9">
    <location>
        <begin position="636"/>
        <end position="645"/>
    </location>
</feature>
<dbReference type="Gene3D" id="1.10.510.10">
    <property type="entry name" value="Transferase(Phosphotransferase) domain 1"/>
    <property type="match status" value="1"/>
</dbReference>
<dbReference type="PROSITE" id="PS00107">
    <property type="entry name" value="PROTEIN_KINASE_ATP"/>
    <property type="match status" value="1"/>
</dbReference>
<evidence type="ECO:0000256" key="5">
    <source>
        <dbReference type="ARBA" id="ARBA00022840"/>
    </source>
</evidence>
<feature type="region of interest" description="Disordered" evidence="9">
    <location>
        <begin position="788"/>
        <end position="817"/>
    </location>
</feature>
<evidence type="ECO:0000256" key="3">
    <source>
        <dbReference type="ARBA" id="ARBA00022448"/>
    </source>
</evidence>
<dbReference type="GO" id="GO:0004674">
    <property type="term" value="F:protein serine/threonine kinase activity"/>
    <property type="evidence" value="ECO:0007669"/>
    <property type="project" value="InterPro"/>
</dbReference>
<dbReference type="PROSITE" id="PS50006">
    <property type="entry name" value="FHA_DOMAIN"/>
    <property type="match status" value="1"/>
</dbReference>
<feature type="region of interest" description="Disordered" evidence="9">
    <location>
        <begin position="1223"/>
        <end position="1245"/>
    </location>
</feature>
<feature type="region of interest" description="Disordered" evidence="9">
    <location>
        <begin position="1"/>
        <end position="29"/>
    </location>
</feature>
<dbReference type="Gene3D" id="2.60.200.20">
    <property type="match status" value="1"/>
</dbReference>
<keyword evidence="4 8" id="KW-0547">Nucleotide-binding</keyword>
<dbReference type="PANTHER" id="PTHR24348">
    <property type="entry name" value="SERINE/THREONINE-PROTEIN KINASE UNC-51-RELATED"/>
    <property type="match status" value="1"/>
</dbReference>
<dbReference type="SUPFAM" id="SSF56112">
    <property type="entry name" value="Protein kinase-like (PK-like)"/>
    <property type="match status" value="1"/>
</dbReference>
<keyword evidence="6" id="KW-0072">Autophagy</keyword>
<keyword evidence="3" id="KW-0813">Transport</keyword>
<feature type="domain" description="Protein kinase" evidence="11">
    <location>
        <begin position="304"/>
        <end position="589"/>
    </location>
</feature>
<dbReference type="PROSITE" id="PS50011">
    <property type="entry name" value="PROTEIN_KINASE_DOM"/>
    <property type="match status" value="1"/>
</dbReference>
<dbReference type="Pfam" id="PF00498">
    <property type="entry name" value="FHA"/>
    <property type="match status" value="1"/>
</dbReference>
<dbReference type="InterPro" id="IPR017441">
    <property type="entry name" value="Protein_kinase_ATP_BS"/>
</dbReference>
<feature type="region of interest" description="Disordered" evidence="9">
    <location>
        <begin position="636"/>
        <end position="666"/>
    </location>
</feature>
<dbReference type="GO" id="GO:0034045">
    <property type="term" value="C:phagophore assembly site membrane"/>
    <property type="evidence" value="ECO:0007669"/>
    <property type="project" value="UniProtKB-SubCell"/>
</dbReference>
<comment type="similarity">
    <text evidence="2">Belongs to the protein kinase superfamily. CAMK Ser/Thr protein kinase family. CHEK2 subfamily.</text>
</comment>
<comment type="caution">
    <text evidence="12">The sequence shown here is derived from an EMBL/GenBank/DDBJ whole genome shotgun (WGS) entry which is preliminary data.</text>
</comment>
<feature type="region of interest" description="Disordered" evidence="9">
    <location>
        <begin position="717"/>
        <end position="740"/>
    </location>
</feature>
<organism evidence="12 13">
    <name type="scientific">Echria macrotheca</name>
    <dbReference type="NCBI Taxonomy" id="438768"/>
    <lineage>
        <taxon>Eukaryota</taxon>
        <taxon>Fungi</taxon>
        <taxon>Dikarya</taxon>
        <taxon>Ascomycota</taxon>
        <taxon>Pezizomycotina</taxon>
        <taxon>Sordariomycetes</taxon>
        <taxon>Sordariomycetidae</taxon>
        <taxon>Sordariales</taxon>
        <taxon>Schizotheciaceae</taxon>
        <taxon>Echria</taxon>
    </lineage>
</organism>
<dbReference type="GO" id="GO:0010506">
    <property type="term" value="P:regulation of autophagy"/>
    <property type="evidence" value="ECO:0007669"/>
    <property type="project" value="InterPro"/>
</dbReference>
<sequence length="1245" mass="140613">MDYYDNSQPTQATQNVVDPRRLGQQNSGLSDEDISDIICILMPYSDGAREEVKRIAEESSNHMLARDETENIDLDYQLEDEAENFGLVHQDVGKHHIALRFSSQVKNPAQGFTFGRNPSRCDICLLNDPARRLSNIHFRIYINEHGILMLEDTSTNGTVVDDTLLKHMNPPGPTKRTLTSGTKIKILMKHRSQDLIFLVRIPRREGAYLATYQRNLEAYVARYAPQPVDTNETIVPGPGGHVSSHDVSCCPITDLEQVDIFQTPAQNPPVANWPARRPTAANTGQHGSVSTVRIHRSWNGSDKYNRVGEIGRGAFATVHKVTSKFDGLPYAAKELDKTKFMKNGVLDQKVENEMKIMQRVKHPNIVQYVEHLDWDDRLMIIIMEYIPGGDLGKLIAEVGPLPEFATRMLARQLLDALGYLHQMNITHRDVKPDNILVSSRDPFVVKLTDFGLSKMIENEETFLRTFCGTLLYCAPEVYSEFTEYDEFGRRNPRNRRHRHTPGQRYDHAVDVWSLGGVLFYALTKRPPYPAKNGATYSELLHQIMTRPLDKTPLFQAGVSEMGVDFLLRMLHKWPETRATVEALQDHPWVNGPGLTESFDEVSDEELRIEASQLSLQEYDRERTVDLNDELIPASDDEIVDNDENDPNGYGSEKENYTFGPGNEGARGQPQRLFGEVNISAIGSSGAIPVDRLNLPVSMTSSGTTEILGAVTEIRDSFDSSDDSFTPRQKSNPSQPNSGHLRTSVLLASQSKSVNELNNMTFNVESQSLGGTESHLEHLNMMSRPGSLLRSATSDLNTSKRKPSLDSSDEMEPPSANNRRVLKRLRSENSVESLSSIDEVEYELFAHIPNIARAQSGRQIDTPVNKSTFWTAEDRTTWHLQYPEMTQLQYDAFKAAATARGEDFGPGKTPLWDLAVKYFPPTLHEEHGSMIARARGDDNMLPSTAIVETHNMDSIPDTQDPTPRVTMPIQWDPFEKRIVAILKSAPGSAVTDMSVNITESMVSWGRATENTQSYSPKSEAKVPKYAFRILLWKENYDPCRNFRPWNRMRQADESSFYFYISTKATNGIYINGEHLPSVQCKTPSSPSTYWMRLHDNDSVVVWQTTDGSCRSELTFRCDWGGSGRPRTNEEPPTIEPEAVAKRLDELCGRAEKKMRNLSEHDFKLEEAHHDVSERQRHIEQERDRSRVFELKRQEVCRALAARRGSPAPHGAHADSQGVQVTRLSNRTVPQFRTGSANAIDPFRGRR</sequence>
<dbReference type="PANTHER" id="PTHR24348:SF68">
    <property type="entry name" value="SERINE_THREONINE-PROTEIN KINASE ATG1C"/>
    <property type="match status" value="1"/>
</dbReference>
<evidence type="ECO:0000259" key="10">
    <source>
        <dbReference type="PROSITE" id="PS50006"/>
    </source>
</evidence>
<dbReference type="FunFam" id="3.30.200.20:FF:000470">
    <property type="entry name" value="Serine/threonine-protein kinase RAD53"/>
    <property type="match status" value="1"/>
</dbReference>
<keyword evidence="13" id="KW-1185">Reference proteome</keyword>
<dbReference type="SUPFAM" id="SSF49879">
    <property type="entry name" value="SMAD/FHA domain"/>
    <property type="match status" value="1"/>
</dbReference>
<feature type="domain" description="FHA" evidence="10">
    <location>
        <begin position="112"/>
        <end position="165"/>
    </location>
</feature>
<evidence type="ECO:0000256" key="8">
    <source>
        <dbReference type="PROSITE-ProRule" id="PRU10141"/>
    </source>
</evidence>
<evidence type="ECO:0000256" key="7">
    <source>
        <dbReference type="ARBA" id="ARBA00030237"/>
    </source>
</evidence>
<evidence type="ECO:0000256" key="1">
    <source>
        <dbReference type="ARBA" id="ARBA00004623"/>
    </source>
</evidence>
<evidence type="ECO:0000313" key="12">
    <source>
        <dbReference type="EMBL" id="KAK1757643.1"/>
    </source>
</evidence>
<dbReference type="InterPro" id="IPR000253">
    <property type="entry name" value="FHA_dom"/>
</dbReference>
<dbReference type="GO" id="GO:0005524">
    <property type="term" value="F:ATP binding"/>
    <property type="evidence" value="ECO:0007669"/>
    <property type="project" value="UniProtKB-UniRule"/>
</dbReference>
<evidence type="ECO:0000259" key="11">
    <source>
        <dbReference type="PROSITE" id="PS50011"/>
    </source>
</evidence>
<evidence type="ECO:0000313" key="13">
    <source>
        <dbReference type="Proteomes" id="UP001239445"/>
    </source>
</evidence>
<evidence type="ECO:0000256" key="9">
    <source>
        <dbReference type="SAM" id="MobiDB-lite"/>
    </source>
</evidence>
<protein>
    <recommendedName>
        <fullName evidence="7">Autophagy-related protein 1</fullName>
    </recommendedName>
</protein>
<dbReference type="EMBL" id="MU839830">
    <property type="protein sequence ID" value="KAK1757643.1"/>
    <property type="molecule type" value="Genomic_DNA"/>
</dbReference>
<evidence type="ECO:0000256" key="4">
    <source>
        <dbReference type="ARBA" id="ARBA00022741"/>
    </source>
</evidence>
<feature type="compositionally biased region" description="Polar residues" evidence="9">
    <location>
        <begin position="1"/>
        <end position="16"/>
    </location>
</feature>
<gene>
    <name evidence="12" type="ORF">QBC47DRAFT_421589</name>
</gene>
<feature type="binding site" evidence="8">
    <location>
        <position position="333"/>
    </location>
    <ligand>
        <name>ATP</name>
        <dbReference type="ChEBI" id="CHEBI:30616"/>
    </ligand>
</feature>
<evidence type="ECO:0000256" key="2">
    <source>
        <dbReference type="ARBA" id="ARBA00005575"/>
    </source>
</evidence>
<evidence type="ECO:0000256" key="6">
    <source>
        <dbReference type="ARBA" id="ARBA00023006"/>
    </source>
</evidence>
<dbReference type="AlphaFoldDB" id="A0AAJ0BG39"/>
<reference evidence="12" key="1">
    <citation type="submission" date="2023-06" db="EMBL/GenBank/DDBJ databases">
        <title>Genome-scale phylogeny and comparative genomics of the fungal order Sordariales.</title>
        <authorList>
            <consortium name="Lawrence Berkeley National Laboratory"/>
            <person name="Hensen N."/>
            <person name="Bonometti L."/>
            <person name="Westerberg I."/>
            <person name="Brannstrom I.O."/>
            <person name="Guillou S."/>
            <person name="Cros-Aarteil S."/>
            <person name="Calhoun S."/>
            <person name="Haridas S."/>
            <person name="Kuo A."/>
            <person name="Mondo S."/>
            <person name="Pangilinan J."/>
            <person name="Riley R."/>
            <person name="Labutti K."/>
            <person name="Andreopoulos B."/>
            <person name="Lipzen A."/>
            <person name="Chen C."/>
            <person name="Yanf M."/>
            <person name="Daum C."/>
            <person name="Ng V."/>
            <person name="Clum A."/>
            <person name="Steindorff A."/>
            <person name="Ohm R."/>
            <person name="Martin F."/>
            <person name="Silar P."/>
            <person name="Natvig D."/>
            <person name="Lalanne C."/>
            <person name="Gautier V."/>
            <person name="Ament-Velasquez S.L."/>
            <person name="Kruys A."/>
            <person name="Hutchinson M.I."/>
            <person name="Powell A.J."/>
            <person name="Barry K."/>
            <person name="Miller A.N."/>
            <person name="Grigoriev I.V."/>
            <person name="Debuchy R."/>
            <person name="Gladieux P."/>
            <person name="Thoren M.H."/>
            <person name="Johannesson H."/>
        </authorList>
    </citation>
    <scope>NUCLEOTIDE SEQUENCE</scope>
    <source>
        <strain evidence="12">PSN4</strain>
    </source>
</reference>
<dbReference type="InterPro" id="IPR045269">
    <property type="entry name" value="Atg1-like"/>
</dbReference>
<feature type="compositionally biased region" description="Polar residues" evidence="9">
    <location>
        <begin position="1223"/>
        <end position="1235"/>
    </location>
</feature>
<dbReference type="InterPro" id="IPR000719">
    <property type="entry name" value="Prot_kinase_dom"/>
</dbReference>
<dbReference type="Proteomes" id="UP001239445">
    <property type="component" value="Unassembled WGS sequence"/>
</dbReference>
<dbReference type="GO" id="GO:0006914">
    <property type="term" value="P:autophagy"/>
    <property type="evidence" value="ECO:0007669"/>
    <property type="project" value="UniProtKB-KW"/>
</dbReference>
<dbReference type="Pfam" id="PF00069">
    <property type="entry name" value="Pkinase"/>
    <property type="match status" value="1"/>
</dbReference>
<dbReference type="InterPro" id="IPR008271">
    <property type="entry name" value="Ser/Thr_kinase_AS"/>
</dbReference>
<keyword evidence="5 8" id="KW-0067">ATP-binding</keyword>